<protein>
    <recommendedName>
        <fullName evidence="3">PEP-CTERM protein-sorting domain-containing protein</fullName>
    </recommendedName>
</protein>
<evidence type="ECO:0008006" key="3">
    <source>
        <dbReference type="Google" id="ProtNLM"/>
    </source>
</evidence>
<evidence type="ECO:0000256" key="1">
    <source>
        <dbReference type="SAM" id="Phobius"/>
    </source>
</evidence>
<dbReference type="AlphaFoldDB" id="A0A0F9FX16"/>
<evidence type="ECO:0000313" key="2">
    <source>
        <dbReference type="EMBL" id="KKL61900.1"/>
    </source>
</evidence>
<gene>
    <name evidence="2" type="ORF">LCGC14_2190610</name>
</gene>
<feature type="transmembrane region" description="Helical" evidence="1">
    <location>
        <begin position="322"/>
        <end position="339"/>
    </location>
</feature>
<reference evidence="2" key="1">
    <citation type="journal article" date="2015" name="Nature">
        <title>Complex archaea that bridge the gap between prokaryotes and eukaryotes.</title>
        <authorList>
            <person name="Spang A."/>
            <person name="Saw J.H."/>
            <person name="Jorgensen S.L."/>
            <person name="Zaremba-Niedzwiedzka K."/>
            <person name="Martijn J."/>
            <person name="Lind A.E."/>
            <person name="van Eijk R."/>
            <person name="Schleper C."/>
            <person name="Guy L."/>
            <person name="Ettema T.J."/>
        </authorList>
    </citation>
    <scope>NUCLEOTIDE SEQUENCE</scope>
</reference>
<dbReference type="EMBL" id="LAZR01028667">
    <property type="protein sequence ID" value="KKL61900.1"/>
    <property type="molecule type" value="Genomic_DNA"/>
</dbReference>
<comment type="caution">
    <text evidence="2">The sequence shown here is derived from an EMBL/GenBank/DDBJ whole genome shotgun (WGS) entry which is preliminary data.</text>
</comment>
<sequence length="344" mass="36239">MRRFVLALAIVAMLGAISQAGIILDDWTLNLAGTDGTLTGVYEGIDELSYGSAINHVTVTKAAGNTNPWIETGDTARTEGLIYIDTLKDTNGTYTSASGPPYGVIGVPGYGTDWEITAKFEANFRFEVVDDGGTPLDPTDDIILSFHDAVGTDTYLEIYVDEFGAGSGGVAANPFTGLGFDDGDLILRLQDTITGESNVLSMSSGDGADDGTFLYTDALTADGFFMQADVLYTADGVDDGMVTDPPATDLYSLTLSPDFFGIVVETDENFDVSDYNPGGGTSPPSSWTTVFSGSTVVSPNTFLNFFAQGEGSAEVGVIPEPASMVVWGLLMACLAGVALRRRMR</sequence>
<keyword evidence="1" id="KW-0812">Transmembrane</keyword>
<proteinExistence type="predicted"/>
<keyword evidence="1" id="KW-0472">Membrane</keyword>
<accession>A0A0F9FX16</accession>
<organism evidence="2">
    <name type="scientific">marine sediment metagenome</name>
    <dbReference type="NCBI Taxonomy" id="412755"/>
    <lineage>
        <taxon>unclassified sequences</taxon>
        <taxon>metagenomes</taxon>
        <taxon>ecological metagenomes</taxon>
    </lineage>
</organism>
<keyword evidence="1" id="KW-1133">Transmembrane helix</keyword>
<name>A0A0F9FX16_9ZZZZ</name>